<dbReference type="InterPro" id="IPR013830">
    <property type="entry name" value="SGNH_hydro"/>
</dbReference>
<evidence type="ECO:0000259" key="2">
    <source>
        <dbReference type="Pfam" id="PF13472"/>
    </source>
</evidence>
<dbReference type="PANTHER" id="PTHR30383:SF24">
    <property type="entry name" value="THIOESTERASE 1_PROTEASE 1_LYSOPHOSPHOLIPASE L1"/>
    <property type="match status" value="1"/>
</dbReference>
<dbReference type="PANTHER" id="PTHR30383">
    <property type="entry name" value="THIOESTERASE 1/PROTEASE 1/LYSOPHOSPHOLIPASE L1"/>
    <property type="match status" value="1"/>
</dbReference>
<keyword evidence="1" id="KW-0732">Signal</keyword>
<keyword evidence="4" id="KW-1185">Reference proteome</keyword>
<organism evidence="3 4">
    <name type="scientific">Vitreoscilla massiliensis</name>
    <dbReference type="NCBI Taxonomy" id="1689272"/>
    <lineage>
        <taxon>Bacteria</taxon>
        <taxon>Pseudomonadati</taxon>
        <taxon>Pseudomonadota</taxon>
        <taxon>Betaproteobacteria</taxon>
        <taxon>Neisseriales</taxon>
        <taxon>Neisseriaceae</taxon>
        <taxon>Vitreoscilla</taxon>
    </lineage>
</organism>
<gene>
    <name evidence="3" type="ORF">LVJ82_11120</name>
</gene>
<dbReference type="EMBL" id="CP091511">
    <property type="protein sequence ID" value="UOO88040.1"/>
    <property type="molecule type" value="Genomic_DNA"/>
</dbReference>
<protein>
    <submittedName>
        <fullName evidence="3">GDSL-type esterase/lipase family protein</fullName>
    </submittedName>
</protein>
<feature type="signal peptide" evidence="1">
    <location>
        <begin position="1"/>
        <end position="22"/>
    </location>
</feature>
<dbReference type="RefSeq" id="WP_058356526.1">
    <property type="nucleotide sequence ID" value="NZ_CABKVG010000009.1"/>
</dbReference>
<dbReference type="Gene3D" id="3.40.50.1110">
    <property type="entry name" value="SGNH hydrolase"/>
    <property type="match status" value="1"/>
</dbReference>
<dbReference type="InterPro" id="IPR036514">
    <property type="entry name" value="SGNH_hydro_sf"/>
</dbReference>
<evidence type="ECO:0000313" key="4">
    <source>
        <dbReference type="Proteomes" id="UP000832011"/>
    </source>
</evidence>
<name>A0ABY4DY21_9NEIS</name>
<dbReference type="Proteomes" id="UP000832011">
    <property type="component" value="Chromosome"/>
</dbReference>
<feature type="chain" id="PRO_5045188934" evidence="1">
    <location>
        <begin position="23"/>
        <end position="209"/>
    </location>
</feature>
<accession>A0ABY4DY21</accession>
<sequence>MIKHLMALLSLVLLLCGLSACSKPESALPAQTTVLILGDSLTQGVGASAPEHAYPALLRQQTGWNIVNGGVSGNTSAQALARLPALLQQHQPKLVIISIGGNDFLQRRSNSDTRANIQQSIRLSQQSGAQVLLVAVPELTLAAAVGHPNDHAMYAALAKEEQVYLLEDAWSDVLADDALRADAVHANDAGYQVFTKQLRQRLEQIGWLD</sequence>
<dbReference type="Pfam" id="PF13472">
    <property type="entry name" value="Lipase_GDSL_2"/>
    <property type="match status" value="1"/>
</dbReference>
<dbReference type="SUPFAM" id="SSF52266">
    <property type="entry name" value="SGNH hydrolase"/>
    <property type="match status" value="1"/>
</dbReference>
<proteinExistence type="predicted"/>
<evidence type="ECO:0000256" key="1">
    <source>
        <dbReference type="SAM" id="SignalP"/>
    </source>
</evidence>
<reference evidence="3 4" key="1">
    <citation type="journal article" date="2022" name="Res Sq">
        <title>Evolution of multicellular longitudinally dividing oral cavity symbionts (Neisseriaceae).</title>
        <authorList>
            <person name="Nyongesa S."/>
            <person name="Weber P."/>
            <person name="Bernet E."/>
            <person name="Pullido F."/>
            <person name="Nieckarz M."/>
            <person name="Delaby M."/>
            <person name="Nieves C."/>
            <person name="Viehboeck T."/>
            <person name="Krause N."/>
            <person name="Rivera-Millot A."/>
            <person name="Nakamura A."/>
            <person name="Vischer N."/>
            <person name="VanNieuwenhze M."/>
            <person name="Brun Y."/>
            <person name="Cava F."/>
            <person name="Bulgheresi S."/>
            <person name="Veyrier F."/>
        </authorList>
    </citation>
    <scope>NUCLEOTIDE SEQUENCE [LARGE SCALE GENOMIC DNA]</scope>
    <source>
        <strain evidence="3 4">SN4</strain>
    </source>
</reference>
<evidence type="ECO:0000313" key="3">
    <source>
        <dbReference type="EMBL" id="UOO88040.1"/>
    </source>
</evidence>
<dbReference type="PROSITE" id="PS51257">
    <property type="entry name" value="PROKAR_LIPOPROTEIN"/>
    <property type="match status" value="1"/>
</dbReference>
<feature type="domain" description="SGNH hydrolase-type esterase" evidence="2">
    <location>
        <begin position="36"/>
        <end position="193"/>
    </location>
</feature>
<dbReference type="InterPro" id="IPR051532">
    <property type="entry name" value="Ester_Hydrolysis_Enzymes"/>
</dbReference>